<feature type="domain" description="Phosphoribosyltransferase" evidence="1">
    <location>
        <begin position="3"/>
        <end position="129"/>
    </location>
</feature>
<proteinExistence type="predicted"/>
<dbReference type="CDD" id="cd06223">
    <property type="entry name" value="PRTases_typeI"/>
    <property type="match status" value="1"/>
</dbReference>
<dbReference type="InterPro" id="IPR000836">
    <property type="entry name" value="PRTase_dom"/>
</dbReference>
<sequence>MILLDEARIERTLKRMAFQIIEMAQGYPVYIVALNERGSSVASSIKNVIEKVTGSAVPTDRLDVDEENGFSLSQPILPDSFLVIVDDVIFSGETIQRAMDRIHAIHDFRKICVSVLVDRGHRKYPVFAEIVGVHVPTKLNEQVNLLLDNSKPEKVILEQL</sequence>
<accession>A0A316TSY7</accession>
<gene>
    <name evidence="2" type="ORF">DDZ15_15060</name>
</gene>
<dbReference type="SUPFAM" id="SSF53271">
    <property type="entry name" value="PRTase-like"/>
    <property type="match status" value="1"/>
</dbReference>
<organism evidence="2 3">
    <name type="scientific">Rhodohalobacter mucosus</name>
    <dbReference type="NCBI Taxonomy" id="2079485"/>
    <lineage>
        <taxon>Bacteria</taxon>
        <taxon>Pseudomonadati</taxon>
        <taxon>Balneolota</taxon>
        <taxon>Balneolia</taxon>
        <taxon>Balneolales</taxon>
        <taxon>Balneolaceae</taxon>
        <taxon>Rhodohalobacter</taxon>
    </lineage>
</organism>
<dbReference type="Proteomes" id="UP000245533">
    <property type="component" value="Unassembled WGS sequence"/>
</dbReference>
<evidence type="ECO:0000313" key="3">
    <source>
        <dbReference type="Proteomes" id="UP000245533"/>
    </source>
</evidence>
<dbReference type="PANTHER" id="PTHR11608">
    <property type="entry name" value="BIFUNCTIONAL PROTEIN PYRR"/>
    <property type="match status" value="1"/>
</dbReference>
<evidence type="ECO:0000259" key="1">
    <source>
        <dbReference type="Pfam" id="PF00156"/>
    </source>
</evidence>
<comment type="caution">
    <text evidence="2">The sequence shown here is derived from an EMBL/GenBank/DDBJ whole genome shotgun (WGS) entry which is preliminary data.</text>
</comment>
<dbReference type="Pfam" id="PF00156">
    <property type="entry name" value="Pribosyltran"/>
    <property type="match status" value="1"/>
</dbReference>
<dbReference type="EMBL" id="QGGB01000010">
    <property type="protein sequence ID" value="PWN05384.1"/>
    <property type="molecule type" value="Genomic_DNA"/>
</dbReference>
<dbReference type="PANTHER" id="PTHR11608:SF0">
    <property type="entry name" value="BIFUNCTIONAL PROTEIN PYRR"/>
    <property type="match status" value="1"/>
</dbReference>
<dbReference type="RefSeq" id="WP_109647940.1">
    <property type="nucleotide sequence ID" value="NZ_QGGB01000010.1"/>
</dbReference>
<name>A0A316TSY7_9BACT</name>
<dbReference type="Gene3D" id="3.40.50.2020">
    <property type="match status" value="1"/>
</dbReference>
<reference evidence="2 3" key="1">
    <citation type="submission" date="2018-05" db="EMBL/GenBank/DDBJ databases">
        <title>Rhodohalobacter halophilus gen. nov., sp. nov., a moderately halophilic member of the family Balneolaceae.</title>
        <authorList>
            <person name="Liu Z.-W."/>
        </authorList>
    </citation>
    <scope>NUCLEOTIDE SEQUENCE [LARGE SCALE GENOMIC DNA]</scope>
    <source>
        <strain evidence="2 3">8A47</strain>
    </source>
</reference>
<keyword evidence="3" id="KW-1185">Reference proteome</keyword>
<dbReference type="InterPro" id="IPR029057">
    <property type="entry name" value="PRTase-like"/>
</dbReference>
<dbReference type="OrthoDB" id="664757at2"/>
<dbReference type="AlphaFoldDB" id="A0A316TSY7"/>
<protein>
    <recommendedName>
        <fullName evidence="1">Phosphoribosyltransferase domain-containing protein</fullName>
    </recommendedName>
</protein>
<dbReference type="InterPro" id="IPR050137">
    <property type="entry name" value="PyrR_bifunctional"/>
</dbReference>
<evidence type="ECO:0000313" key="2">
    <source>
        <dbReference type="EMBL" id="PWN05384.1"/>
    </source>
</evidence>